<feature type="region of interest" description="Disordered" evidence="1">
    <location>
        <begin position="1"/>
        <end position="22"/>
    </location>
</feature>
<sequence>MKAYSAGKDERECGRCGSRPQPAGTICWRPVAPVTVIAALKAAVNVPTRPQGRQLKLYQPKKAKT</sequence>
<name>A0A164HXJ3_9CRUS</name>
<evidence type="ECO:0000313" key="3">
    <source>
        <dbReference type="Proteomes" id="UP000076858"/>
    </source>
</evidence>
<dbReference type="EMBL" id="LRGB01009066">
    <property type="protein sequence ID" value="KZS00660.1"/>
    <property type="molecule type" value="Genomic_DNA"/>
</dbReference>
<comment type="caution">
    <text evidence="2">The sequence shown here is derived from an EMBL/GenBank/DDBJ whole genome shotgun (WGS) entry which is preliminary data.</text>
</comment>
<gene>
    <name evidence="2" type="ORF">APZ42_002960</name>
</gene>
<evidence type="ECO:0000313" key="2">
    <source>
        <dbReference type="EMBL" id="KZS00660.1"/>
    </source>
</evidence>
<proteinExistence type="predicted"/>
<organism evidence="2 3">
    <name type="scientific">Daphnia magna</name>
    <dbReference type="NCBI Taxonomy" id="35525"/>
    <lineage>
        <taxon>Eukaryota</taxon>
        <taxon>Metazoa</taxon>
        <taxon>Ecdysozoa</taxon>
        <taxon>Arthropoda</taxon>
        <taxon>Crustacea</taxon>
        <taxon>Branchiopoda</taxon>
        <taxon>Diplostraca</taxon>
        <taxon>Cladocera</taxon>
        <taxon>Anomopoda</taxon>
        <taxon>Daphniidae</taxon>
        <taxon>Daphnia</taxon>
    </lineage>
</organism>
<accession>A0A164HXJ3</accession>
<reference evidence="2 3" key="1">
    <citation type="submission" date="2016-03" db="EMBL/GenBank/DDBJ databases">
        <title>EvidentialGene: Evidence-directed Construction of Genes on Genomes.</title>
        <authorList>
            <person name="Gilbert D.G."/>
            <person name="Choi J.-H."/>
            <person name="Mockaitis K."/>
            <person name="Colbourne J."/>
            <person name="Pfrender M."/>
        </authorList>
    </citation>
    <scope>NUCLEOTIDE SEQUENCE [LARGE SCALE GENOMIC DNA]</scope>
    <source>
        <strain evidence="2 3">Xinb3</strain>
        <tissue evidence="2">Complete organism</tissue>
    </source>
</reference>
<keyword evidence="3" id="KW-1185">Reference proteome</keyword>
<evidence type="ECO:0000256" key="1">
    <source>
        <dbReference type="SAM" id="MobiDB-lite"/>
    </source>
</evidence>
<dbReference type="Proteomes" id="UP000076858">
    <property type="component" value="Unassembled WGS sequence"/>
</dbReference>
<dbReference type="AlphaFoldDB" id="A0A164HXJ3"/>
<protein>
    <submittedName>
        <fullName evidence="2">Uncharacterized protein</fullName>
    </submittedName>
</protein>